<keyword evidence="1" id="KW-0812">Transmembrane</keyword>
<comment type="caution">
    <text evidence="2">The sequence shown here is derived from an EMBL/GenBank/DDBJ whole genome shotgun (WGS) entry which is preliminary data.</text>
</comment>
<proteinExistence type="predicted"/>
<feature type="transmembrane region" description="Helical" evidence="1">
    <location>
        <begin position="22"/>
        <end position="40"/>
    </location>
</feature>
<reference evidence="2 3" key="1">
    <citation type="submission" date="2019-07" db="EMBL/GenBank/DDBJ databases">
        <title>Whole genome shotgun sequence of Cerasibacillus quisquiliarum NBRC 102429.</title>
        <authorList>
            <person name="Hosoyama A."/>
            <person name="Uohara A."/>
            <person name="Ohji S."/>
            <person name="Ichikawa N."/>
        </authorList>
    </citation>
    <scope>NUCLEOTIDE SEQUENCE [LARGE SCALE GENOMIC DNA]</scope>
    <source>
        <strain evidence="2 3">NBRC 102429</strain>
    </source>
</reference>
<sequence length="50" mass="5953">MMYSFQAWSNPLDRITQQIKKALLYIASLLSFLIQIYLYYTHSYEGNNSN</sequence>
<protein>
    <submittedName>
        <fullName evidence="2">Uncharacterized protein</fullName>
    </submittedName>
</protein>
<dbReference type="AlphaFoldDB" id="A0A511UYJ7"/>
<dbReference type="EMBL" id="BJXW01000011">
    <property type="protein sequence ID" value="GEN30848.1"/>
    <property type="molecule type" value="Genomic_DNA"/>
</dbReference>
<keyword evidence="3" id="KW-1185">Reference proteome</keyword>
<organism evidence="2 3">
    <name type="scientific">Cerasibacillus quisquiliarum</name>
    <dbReference type="NCBI Taxonomy" id="227865"/>
    <lineage>
        <taxon>Bacteria</taxon>
        <taxon>Bacillati</taxon>
        <taxon>Bacillota</taxon>
        <taxon>Bacilli</taxon>
        <taxon>Bacillales</taxon>
        <taxon>Bacillaceae</taxon>
        <taxon>Cerasibacillus</taxon>
    </lineage>
</organism>
<name>A0A511UYJ7_9BACI</name>
<keyword evidence="1" id="KW-1133">Transmembrane helix</keyword>
<dbReference type="Proteomes" id="UP000321491">
    <property type="component" value="Unassembled WGS sequence"/>
</dbReference>
<evidence type="ECO:0000313" key="3">
    <source>
        <dbReference type="Proteomes" id="UP000321491"/>
    </source>
</evidence>
<accession>A0A511UYJ7</accession>
<keyword evidence="1" id="KW-0472">Membrane</keyword>
<evidence type="ECO:0000313" key="2">
    <source>
        <dbReference type="EMBL" id="GEN30848.1"/>
    </source>
</evidence>
<evidence type="ECO:0000256" key="1">
    <source>
        <dbReference type="SAM" id="Phobius"/>
    </source>
</evidence>
<gene>
    <name evidence="2" type="ORF">CQU01_10860</name>
</gene>